<reference evidence="2" key="1">
    <citation type="journal article" date="2022" name="bioRxiv">
        <title>Sequencing and chromosome-scale assembly of the giantPleurodeles waltlgenome.</title>
        <authorList>
            <person name="Brown T."/>
            <person name="Elewa A."/>
            <person name="Iarovenko S."/>
            <person name="Subramanian E."/>
            <person name="Araus A.J."/>
            <person name="Petzold A."/>
            <person name="Susuki M."/>
            <person name="Suzuki K.-i.T."/>
            <person name="Hayashi T."/>
            <person name="Toyoda A."/>
            <person name="Oliveira C."/>
            <person name="Osipova E."/>
            <person name="Leigh N.D."/>
            <person name="Simon A."/>
            <person name="Yun M.H."/>
        </authorList>
    </citation>
    <scope>NUCLEOTIDE SEQUENCE</scope>
    <source>
        <strain evidence="2">20211129_DDA</strain>
        <tissue evidence="2">Liver</tissue>
    </source>
</reference>
<proteinExistence type="predicted"/>
<dbReference type="SUPFAM" id="SSF103575">
    <property type="entry name" value="Plexin repeat"/>
    <property type="match status" value="1"/>
</dbReference>
<comment type="caution">
    <text evidence="2">The sequence shown here is derived from an EMBL/GenBank/DDBJ whole genome shotgun (WGS) entry which is preliminary data.</text>
</comment>
<evidence type="ECO:0000313" key="3">
    <source>
        <dbReference type="Proteomes" id="UP001066276"/>
    </source>
</evidence>
<feature type="non-terminal residue" evidence="2">
    <location>
        <position position="1"/>
    </location>
</feature>
<accession>A0AAV7S4P3</accession>
<dbReference type="Proteomes" id="UP001066276">
    <property type="component" value="Chromosome 4_2"/>
</dbReference>
<evidence type="ECO:0000313" key="2">
    <source>
        <dbReference type="EMBL" id="KAJ1159974.1"/>
    </source>
</evidence>
<protein>
    <recommendedName>
        <fullName evidence="1">Integrin beta N-terminal domain-containing protein</fullName>
    </recommendedName>
</protein>
<keyword evidence="3" id="KW-1185">Reference proteome</keyword>
<dbReference type="InterPro" id="IPR033760">
    <property type="entry name" value="Integrin_beta_N"/>
</dbReference>
<feature type="non-terminal residue" evidence="2">
    <location>
        <position position="56"/>
    </location>
</feature>
<sequence length="56" mass="6134">DYSMNYSVTNLSLATIFMLITSGNGKTIFKEGVCKPSPSCKECILSHPSCAWCKDL</sequence>
<dbReference type="Pfam" id="PF17205">
    <property type="entry name" value="PSI_integrin"/>
    <property type="match status" value="1"/>
</dbReference>
<dbReference type="Gene3D" id="3.30.1680.10">
    <property type="entry name" value="ligand-binding face of the semaphorins, domain 2"/>
    <property type="match status" value="1"/>
</dbReference>
<evidence type="ECO:0000259" key="1">
    <source>
        <dbReference type="Pfam" id="PF17205"/>
    </source>
</evidence>
<dbReference type="EMBL" id="JANPWB010000008">
    <property type="protein sequence ID" value="KAJ1159974.1"/>
    <property type="molecule type" value="Genomic_DNA"/>
</dbReference>
<gene>
    <name evidence="2" type="ORF">NDU88_000478</name>
</gene>
<organism evidence="2 3">
    <name type="scientific">Pleurodeles waltl</name>
    <name type="common">Iberian ribbed newt</name>
    <dbReference type="NCBI Taxonomy" id="8319"/>
    <lineage>
        <taxon>Eukaryota</taxon>
        <taxon>Metazoa</taxon>
        <taxon>Chordata</taxon>
        <taxon>Craniata</taxon>
        <taxon>Vertebrata</taxon>
        <taxon>Euteleostomi</taxon>
        <taxon>Amphibia</taxon>
        <taxon>Batrachia</taxon>
        <taxon>Caudata</taxon>
        <taxon>Salamandroidea</taxon>
        <taxon>Salamandridae</taxon>
        <taxon>Pleurodelinae</taxon>
        <taxon>Pleurodeles</taxon>
    </lineage>
</organism>
<feature type="domain" description="Integrin beta N-terminal" evidence="1">
    <location>
        <begin position="33"/>
        <end position="55"/>
    </location>
</feature>
<name>A0AAV7S4P3_PLEWA</name>
<dbReference type="AlphaFoldDB" id="A0AAV7S4P3"/>